<evidence type="ECO:0000256" key="2">
    <source>
        <dbReference type="ARBA" id="ARBA00004496"/>
    </source>
</evidence>
<dbReference type="GO" id="GO:0003713">
    <property type="term" value="F:transcription coactivator activity"/>
    <property type="evidence" value="ECO:0007669"/>
    <property type="project" value="TreeGrafter"/>
</dbReference>
<dbReference type="PANTHER" id="PTHR17616:SF8">
    <property type="entry name" value="TRANSCRIPTIONAL COACTIVATOR YORKIE"/>
    <property type="match status" value="1"/>
</dbReference>
<dbReference type="FunFam" id="2.20.70.10:FF:000019">
    <property type="entry name" value="Putative transcriptional coactivator YAP1"/>
    <property type="match status" value="1"/>
</dbReference>
<evidence type="ECO:0000256" key="1">
    <source>
        <dbReference type="ARBA" id="ARBA00004123"/>
    </source>
</evidence>
<dbReference type="GO" id="GO:0045944">
    <property type="term" value="P:positive regulation of transcription by RNA polymerase II"/>
    <property type="evidence" value="ECO:0007669"/>
    <property type="project" value="TreeGrafter"/>
</dbReference>
<comment type="caution">
    <text evidence="6">The sequence shown here is derived from an EMBL/GenBank/DDBJ whole genome shotgun (WGS) entry which is preliminary data.</text>
</comment>
<dbReference type="Pfam" id="PF00397">
    <property type="entry name" value="WW"/>
    <property type="match status" value="1"/>
</dbReference>
<feature type="non-terminal residue" evidence="6">
    <location>
        <position position="1"/>
    </location>
</feature>
<organism evidence="6 7">
    <name type="scientific">Ladona fulva</name>
    <name type="common">Scarce chaser dragonfly</name>
    <name type="synonym">Libellula fulva</name>
    <dbReference type="NCBI Taxonomy" id="123851"/>
    <lineage>
        <taxon>Eukaryota</taxon>
        <taxon>Metazoa</taxon>
        <taxon>Ecdysozoa</taxon>
        <taxon>Arthropoda</taxon>
        <taxon>Hexapoda</taxon>
        <taxon>Insecta</taxon>
        <taxon>Pterygota</taxon>
        <taxon>Palaeoptera</taxon>
        <taxon>Odonata</taxon>
        <taxon>Epiprocta</taxon>
        <taxon>Anisoptera</taxon>
        <taxon>Libelluloidea</taxon>
        <taxon>Libellulidae</taxon>
        <taxon>Ladona</taxon>
    </lineage>
</organism>
<name>A0A8K0NWK4_LADFU</name>
<dbReference type="Proteomes" id="UP000792457">
    <property type="component" value="Unassembled WGS sequence"/>
</dbReference>
<accession>A0A8K0NWK4</accession>
<dbReference type="Gene3D" id="2.20.70.10">
    <property type="match status" value="1"/>
</dbReference>
<dbReference type="GO" id="GO:0035329">
    <property type="term" value="P:hippo signaling"/>
    <property type="evidence" value="ECO:0007669"/>
    <property type="project" value="TreeGrafter"/>
</dbReference>
<evidence type="ECO:0000313" key="6">
    <source>
        <dbReference type="EMBL" id="KAG8222379.1"/>
    </source>
</evidence>
<reference evidence="6" key="2">
    <citation type="submission" date="2017-10" db="EMBL/GenBank/DDBJ databases">
        <title>Ladona fulva Genome sequencing and assembly.</title>
        <authorList>
            <person name="Murali S."/>
            <person name="Richards S."/>
            <person name="Bandaranaike D."/>
            <person name="Bellair M."/>
            <person name="Blankenburg K."/>
            <person name="Chao H."/>
            <person name="Dinh H."/>
            <person name="Doddapaneni H."/>
            <person name="Dugan-Rocha S."/>
            <person name="Elkadiri S."/>
            <person name="Gnanaolivu R."/>
            <person name="Hernandez B."/>
            <person name="Skinner E."/>
            <person name="Javaid M."/>
            <person name="Lee S."/>
            <person name="Li M."/>
            <person name="Ming W."/>
            <person name="Munidasa M."/>
            <person name="Muniz J."/>
            <person name="Nguyen L."/>
            <person name="Hughes D."/>
            <person name="Osuji N."/>
            <person name="Pu L.-L."/>
            <person name="Puazo M."/>
            <person name="Qu C."/>
            <person name="Quiroz J."/>
            <person name="Raj R."/>
            <person name="Weissenberger G."/>
            <person name="Xin Y."/>
            <person name="Zou X."/>
            <person name="Han Y."/>
            <person name="Worley K."/>
            <person name="Muzny D."/>
            <person name="Gibbs R."/>
        </authorList>
    </citation>
    <scope>NUCLEOTIDE SEQUENCE</scope>
    <source>
        <strain evidence="6">Sampled in the wild</strain>
    </source>
</reference>
<dbReference type="EMBL" id="KZ308132">
    <property type="protein sequence ID" value="KAG8222379.1"/>
    <property type="molecule type" value="Genomic_DNA"/>
</dbReference>
<evidence type="ECO:0000256" key="3">
    <source>
        <dbReference type="ARBA" id="ARBA00022490"/>
    </source>
</evidence>
<feature type="domain" description="WW" evidence="5">
    <location>
        <begin position="41"/>
        <end position="73"/>
    </location>
</feature>
<dbReference type="GO" id="GO:0005737">
    <property type="term" value="C:cytoplasm"/>
    <property type="evidence" value="ECO:0007669"/>
    <property type="project" value="UniProtKB-SubCell"/>
</dbReference>
<dbReference type="PROSITE" id="PS01159">
    <property type="entry name" value="WW_DOMAIN_1"/>
    <property type="match status" value="1"/>
</dbReference>
<dbReference type="InterPro" id="IPR036020">
    <property type="entry name" value="WW_dom_sf"/>
</dbReference>
<protein>
    <recommendedName>
        <fullName evidence="5">WW domain-containing protein</fullName>
    </recommendedName>
</protein>
<dbReference type="CDD" id="cd00201">
    <property type="entry name" value="WW"/>
    <property type="match status" value="1"/>
</dbReference>
<dbReference type="InterPro" id="IPR001202">
    <property type="entry name" value="WW_dom"/>
</dbReference>
<keyword evidence="7" id="KW-1185">Reference proteome</keyword>
<dbReference type="SMART" id="SM00456">
    <property type="entry name" value="WW"/>
    <property type="match status" value="1"/>
</dbReference>
<keyword evidence="3" id="KW-0963">Cytoplasm</keyword>
<proteinExistence type="predicted"/>
<feature type="non-terminal residue" evidence="6">
    <location>
        <position position="73"/>
    </location>
</feature>
<dbReference type="InterPro" id="IPR051583">
    <property type="entry name" value="YAP1"/>
</dbReference>
<evidence type="ECO:0000256" key="4">
    <source>
        <dbReference type="ARBA" id="ARBA00023242"/>
    </source>
</evidence>
<dbReference type="OrthoDB" id="2020426at2759"/>
<dbReference type="PROSITE" id="PS50020">
    <property type="entry name" value="WW_DOMAIN_2"/>
    <property type="match status" value="1"/>
</dbReference>
<reference evidence="6" key="1">
    <citation type="submission" date="2013-04" db="EMBL/GenBank/DDBJ databases">
        <authorList>
            <person name="Qu J."/>
            <person name="Murali S.C."/>
            <person name="Bandaranaike D."/>
            <person name="Bellair M."/>
            <person name="Blankenburg K."/>
            <person name="Chao H."/>
            <person name="Dinh H."/>
            <person name="Doddapaneni H."/>
            <person name="Downs B."/>
            <person name="Dugan-Rocha S."/>
            <person name="Elkadiri S."/>
            <person name="Gnanaolivu R.D."/>
            <person name="Hernandez B."/>
            <person name="Javaid M."/>
            <person name="Jayaseelan J.C."/>
            <person name="Lee S."/>
            <person name="Li M."/>
            <person name="Ming W."/>
            <person name="Munidasa M."/>
            <person name="Muniz J."/>
            <person name="Nguyen L."/>
            <person name="Ongeri F."/>
            <person name="Osuji N."/>
            <person name="Pu L.-L."/>
            <person name="Puazo M."/>
            <person name="Qu C."/>
            <person name="Quiroz J."/>
            <person name="Raj R."/>
            <person name="Weissenberger G."/>
            <person name="Xin Y."/>
            <person name="Zou X."/>
            <person name="Han Y."/>
            <person name="Richards S."/>
            <person name="Worley K."/>
            <person name="Muzny D."/>
            <person name="Gibbs R."/>
        </authorList>
    </citation>
    <scope>NUCLEOTIDE SEQUENCE</scope>
    <source>
        <strain evidence="6">Sampled in the wild</strain>
    </source>
</reference>
<dbReference type="SUPFAM" id="SSF51045">
    <property type="entry name" value="WW domain"/>
    <property type="match status" value="1"/>
</dbReference>
<gene>
    <name evidence="6" type="ORF">J437_LFUL002999</name>
</gene>
<dbReference type="GO" id="GO:0005634">
    <property type="term" value="C:nucleus"/>
    <property type="evidence" value="ECO:0007669"/>
    <property type="project" value="UniProtKB-SubCell"/>
</dbReference>
<dbReference type="AlphaFoldDB" id="A0A8K0NWK4"/>
<keyword evidence="4" id="KW-0539">Nucleus</keyword>
<evidence type="ECO:0000259" key="5">
    <source>
        <dbReference type="PROSITE" id="PS50020"/>
    </source>
</evidence>
<sequence>HLTRTTTWEDPRKSIAVQVQRQQAVSSASSTEVVGVGAAAGALPDGWEQAATAEGEIYFINHQTRTTSWFDPR</sequence>
<evidence type="ECO:0000313" key="7">
    <source>
        <dbReference type="Proteomes" id="UP000792457"/>
    </source>
</evidence>
<comment type="subcellular location">
    <subcellularLocation>
        <location evidence="2">Cytoplasm</location>
    </subcellularLocation>
    <subcellularLocation>
        <location evidence="1">Nucleus</location>
    </subcellularLocation>
</comment>
<dbReference type="PANTHER" id="PTHR17616">
    <property type="entry name" value="YES-ASSOCIATED PROTEIN YAP1 FAMILY MEMBER"/>
    <property type="match status" value="1"/>
</dbReference>